<dbReference type="EMBL" id="GBEZ01012809">
    <property type="protein sequence ID" value="JAC73116.1"/>
    <property type="molecule type" value="Transcribed_RNA"/>
</dbReference>
<dbReference type="InterPro" id="IPR036322">
    <property type="entry name" value="WD40_repeat_dom_sf"/>
</dbReference>
<organism evidence="14">
    <name type="scientific">Tetraselmis sp. GSL018</name>
    <dbReference type="NCBI Taxonomy" id="582737"/>
    <lineage>
        <taxon>Eukaryota</taxon>
        <taxon>Viridiplantae</taxon>
        <taxon>Chlorophyta</taxon>
        <taxon>core chlorophytes</taxon>
        <taxon>Chlorodendrophyceae</taxon>
        <taxon>Chlorodendrales</taxon>
        <taxon>Chlorodendraceae</taxon>
        <taxon>Tetraselmis</taxon>
    </lineage>
</organism>
<comment type="subcellular location">
    <subcellularLocation>
        <location evidence="2">Cytoplasm</location>
    </subcellularLocation>
    <subcellularLocation>
        <location evidence="1">Nucleus</location>
    </subcellularLocation>
</comment>
<evidence type="ECO:0000259" key="11">
    <source>
        <dbReference type="Pfam" id="PF03178"/>
    </source>
</evidence>
<dbReference type="Gene3D" id="2.130.10.10">
    <property type="entry name" value="YVTN repeat-like/Quinoprotein amine dehydrogenase"/>
    <property type="match status" value="3"/>
</dbReference>
<evidence type="ECO:0000256" key="3">
    <source>
        <dbReference type="ARBA" id="ARBA00004906"/>
    </source>
</evidence>
<dbReference type="GO" id="GO:0006281">
    <property type="term" value="P:DNA repair"/>
    <property type="evidence" value="ECO:0007669"/>
    <property type="project" value="UniProtKB-KW"/>
</dbReference>
<reference evidence="14" key="1">
    <citation type="submission" date="2014-05" db="EMBL/GenBank/DDBJ databases">
        <title>The transcriptome of the halophilic microalga Tetraselmis sp. GSL018 isolated from the Great Salt Lake, Utah.</title>
        <authorList>
            <person name="Jinkerson R.E."/>
            <person name="D'Adamo S."/>
            <person name="Posewitz M.C."/>
        </authorList>
    </citation>
    <scope>NUCLEOTIDE SEQUENCE</scope>
    <source>
        <strain evidence="14">GSL018</strain>
    </source>
</reference>
<sequence length="960" mass="105822">MPGHRPVPLRRTLQGDPGREAYDIRLEELDVIDLQFLHGCALPTLAVLFRDPKKQVHLKTYEIKDKDFSSGPWSQPHILSDAHMIIPVPEKLGGVIVICEKNIIYTCGDIVSKPLLIRAYGRIDEDGRRYLLSDFTGMLYLLLVRHDGFHVLDLVVEPVGKATPACTITYLDSGVVFLGSTCCDSQLIQLHKEPVDANDPGNYIEVLDSFANLGPIMDFCVVDLDRQGQGQVVTCSGVYGEGSLRIVRNGIGINEQANIELPGIRGIWSLRASAADQHDKYLVVTFVGETRILGLNEDDELEEVELEGLNAEAQTLHCANVAHGQVVQVTQDGIRLIDADTGKLLHRWSPLSGVQVNLAASSPSQLLVATGEGNLLYFEIGLQSLKEVSSTKLENEISCVDITPLGVDSDKSSLAAVGTWARELFVLSLPTLGSLHEEPLAGQVIPRSVLLAAFDGVHFLLCALGDGHLLNFNIDKETGFLMNRKKISLGTKPVTLRTFSSNGTTHVFAASDRPTVIYYSNKKLLYSNVNENEVNFMTSFNCASFPNSLAIASKSSMTIGTIDEIQKLHIRTVPLNEMPRRIAHQESSRTFGVITVQLASSHSGDVEQNCHVRLVDEQTFEVVSSFSLDEHELGCSILSCSFEEDDSIYYVVGTAYTLPEECDSSKGRLLVFQVLSGSLVLVAEREVKGAVYNLNAFQGGLLAGINSRIQLFRWVTKEDSSRELVSECSHVGHIMALYAVTRGDLIVVGDLMKSMVLLVYKPGEQVIEERARDYNSNWMSSVEALDDDVYIGAEHGCNLFTVRRNAEAVTDDDRMRLEPVGEMHLGEQVNRFRRGSLVMRLPDSELGSVPTVLFGTINGVIGVVASLPKATFQKLERLQAALRKVIKGVGGLSHAEWRSFENERKVGSGHPDEQRCFVDGDLIEQFLDLRRDKMEEVAAEMGNMSVDDIGKMVEELGRLH</sequence>
<keyword evidence="8" id="KW-0238">DNA-binding</keyword>
<comment type="similarity">
    <text evidence="4">Belongs to the DDB1 family.</text>
</comment>
<evidence type="ECO:0000256" key="8">
    <source>
        <dbReference type="ARBA" id="ARBA00023125"/>
    </source>
</evidence>
<evidence type="ECO:0000256" key="10">
    <source>
        <dbReference type="ARBA" id="ARBA00023242"/>
    </source>
</evidence>
<dbReference type="FunFam" id="2.130.10.10:FF:000073">
    <property type="entry name" value="DNA damage-binding protein 1"/>
    <property type="match status" value="1"/>
</dbReference>
<dbReference type="Gene3D" id="1.10.150.910">
    <property type="match status" value="1"/>
</dbReference>
<dbReference type="SUPFAM" id="SSF50978">
    <property type="entry name" value="WD40 repeat-like"/>
    <property type="match status" value="1"/>
</dbReference>
<dbReference type="InterPro" id="IPR015943">
    <property type="entry name" value="WD40/YVTN_repeat-like_dom_sf"/>
</dbReference>
<keyword evidence="9" id="KW-0234">DNA repair</keyword>
<name>A0A061RRI1_9CHLO</name>
<keyword evidence="6" id="KW-0963">Cytoplasm</keyword>
<dbReference type="InterPro" id="IPR004871">
    <property type="entry name" value="RSE1/DDB1/CPSF1_C"/>
</dbReference>
<dbReference type="Pfam" id="PF10433">
    <property type="entry name" value="Beta-prop_RSE1_1st"/>
    <property type="match status" value="1"/>
</dbReference>
<feature type="domain" description="RSE1/DDB1/CPSF1 first beta-propeller" evidence="12">
    <location>
        <begin position="21"/>
        <end position="210"/>
    </location>
</feature>
<dbReference type="Pfam" id="PF03178">
    <property type="entry name" value="CPSF_A"/>
    <property type="match status" value="1"/>
</dbReference>
<protein>
    <recommendedName>
        <fullName evidence="5">DNA damage-binding protein 1</fullName>
    </recommendedName>
</protein>
<dbReference type="GO" id="GO:0005634">
    <property type="term" value="C:nucleus"/>
    <property type="evidence" value="ECO:0007669"/>
    <property type="project" value="UniProtKB-SubCell"/>
</dbReference>
<evidence type="ECO:0000256" key="9">
    <source>
        <dbReference type="ARBA" id="ARBA00023204"/>
    </source>
</evidence>
<dbReference type="AlphaFoldDB" id="A0A061RRI1"/>
<dbReference type="PANTHER" id="PTHR10644">
    <property type="entry name" value="DNA REPAIR/RNA PROCESSING CPSF FAMILY"/>
    <property type="match status" value="1"/>
</dbReference>
<proteinExistence type="inferred from homology"/>
<accession>A0A061RRI1</accession>
<dbReference type="InterPro" id="IPR050358">
    <property type="entry name" value="RSE1/DDB1/CFT1"/>
</dbReference>
<evidence type="ECO:0000259" key="12">
    <source>
        <dbReference type="Pfam" id="PF10433"/>
    </source>
</evidence>
<evidence type="ECO:0000256" key="5">
    <source>
        <dbReference type="ARBA" id="ARBA00014577"/>
    </source>
</evidence>
<keyword evidence="7" id="KW-0227">DNA damage</keyword>
<feature type="domain" description="RSE1/DDB1/CPSF1 second beta-propeller" evidence="13">
    <location>
        <begin position="254"/>
        <end position="562"/>
    </location>
</feature>
<evidence type="ECO:0000256" key="6">
    <source>
        <dbReference type="ARBA" id="ARBA00022490"/>
    </source>
</evidence>
<evidence type="ECO:0000259" key="13">
    <source>
        <dbReference type="Pfam" id="PF23726"/>
    </source>
</evidence>
<evidence type="ECO:0000256" key="7">
    <source>
        <dbReference type="ARBA" id="ARBA00022763"/>
    </source>
</evidence>
<evidence type="ECO:0000256" key="4">
    <source>
        <dbReference type="ARBA" id="ARBA00007453"/>
    </source>
</evidence>
<gene>
    <name evidence="14" type="primary">DDB1</name>
    <name evidence="14" type="ORF">TSPGSL018_29699</name>
</gene>
<keyword evidence="10" id="KW-0539">Nucleus</keyword>
<evidence type="ECO:0000313" key="14">
    <source>
        <dbReference type="EMBL" id="JAC73116.1"/>
    </source>
</evidence>
<dbReference type="InterPro" id="IPR018846">
    <property type="entry name" value="Beta-prop_RSE1/DDB1/CPSF1_1st"/>
</dbReference>
<evidence type="ECO:0000256" key="2">
    <source>
        <dbReference type="ARBA" id="ARBA00004496"/>
    </source>
</evidence>
<feature type="domain" description="RSE1/DDB1/CPSF1 C-terminal" evidence="11">
    <location>
        <begin position="611"/>
        <end position="928"/>
    </location>
</feature>
<dbReference type="GO" id="GO:0003677">
    <property type="term" value="F:DNA binding"/>
    <property type="evidence" value="ECO:0007669"/>
    <property type="project" value="UniProtKB-KW"/>
</dbReference>
<dbReference type="Pfam" id="PF23726">
    <property type="entry name" value="Beta-prop_RSE1_2nd"/>
    <property type="match status" value="1"/>
</dbReference>
<comment type="pathway">
    <text evidence="3">Protein modification; protein ubiquitination.</text>
</comment>
<dbReference type="InterPro" id="IPR058543">
    <property type="entry name" value="Beta-prop_RSE1/DDB1/CPSF1_2nd"/>
</dbReference>
<evidence type="ECO:0000256" key="1">
    <source>
        <dbReference type="ARBA" id="ARBA00004123"/>
    </source>
</evidence>
<dbReference type="GO" id="GO:0005737">
    <property type="term" value="C:cytoplasm"/>
    <property type="evidence" value="ECO:0007669"/>
    <property type="project" value="UniProtKB-SubCell"/>
</dbReference>